<feature type="region of interest" description="Disordered" evidence="7">
    <location>
        <begin position="1"/>
        <end position="52"/>
    </location>
</feature>
<name>A0A154P9Q1_DUFNO</name>
<keyword evidence="2 6" id="KW-0963">Cytoplasm</keyword>
<feature type="compositionally biased region" description="Polar residues" evidence="7">
    <location>
        <begin position="765"/>
        <end position="792"/>
    </location>
</feature>
<keyword evidence="3" id="KW-0597">Phosphoprotein</keyword>
<proteinExistence type="predicted"/>
<feature type="compositionally biased region" description="Polar residues" evidence="7">
    <location>
        <begin position="739"/>
        <end position="757"/>
    </location>
</feature>
<dbReference type="EMBL" id="KQ434850">
    <property type="protein sequence ID" value="KZC08563.1"/>
    <property type="molecule type" value="Genomic_DNA"/>
</dbReference>
<feature type="compositionally biased region" description="Low complexity" evidence="7">
    <location>
        <begin position="397"/>
        <end position="409"/>
    </location>
</feature>
<feature type="compositionally biased region" description="Polar residues" evidence="7">
    <location>
        <begin position="342"/>
        <end position="353"/>
    </location>
</feature>
<feature type="compositionally biased region" description="Polar residues" evidence="7">
    <location>
        <begin position="1046"/>
        <end position="1061"/>
    </location>
</feature>
<sequence>VKSNPTLSPGIRARPQGPPGSPRHLISNGPIGQPRPEGFPQQIRFDSSAPLRPSWFPKSTNHIKFTFSGNFSKFGHQNVPQQTKHPDVFARFEEIPRKQSQQNESLLKKEEKKPILPRIVIERMADVDNTKKLQQVENSLPKEKMREYAENDDDDDVVMDGKKSPHADASRGKESIESKLPNKGNILQSIKRPEIATLNGKVSTNYGIAGKLNEQINNTAADHKAEKSESQAVESIKYTGTTRPVNCAGSVKLNDRTHTDGAGKQEKADDKLKESVEKVVENKNITDKADSNEKCIMKSTRTQKDRISSTAPAVRDHEGNKSDKESLNKQKELSVKCPDGSRASTPTEASQNQKDQELKTPSKSLDRSREVSPREMNQHKTKDEQKVQDKSPNKSRTSTPTETNENQNEQESRVPSKSLDKSRATPTETNENQNEQESRVPSKSLDKSRACTSVGANEGQKKEELKAQNETPTKLSKNSNEEKLKLRQSPLEEVNVDKRKHESKVIGKELDESHENISTIVEPNQVPESKESSQTCKQSSEEKGLENSAKSISTAEKTSVEESTKSVKNDEKDIKVISDDFEKPAINTLEPKIISSNTSLPTSAKKIDRSSKSPASSASPEKLTTAESTFSSPRSPEDSIKGFDNGQMRSLSVKSSPLLSPQSPVSPKSPTDNAKSVSHEKKKTTFVESSIDKEVDYEKKTPDSKTPWKSSTPRIQRAPTPAKLDEKSERKTTTTMTTGIENGNATDEYSQHNTIPATNGVVDSPTKSPSISKNTDKGSTAGSPVKSPNKSIKSLPRTPETPSSTAGQEKKKLPMNKVQVGAAPSPNLKTVRSKIGSLENASYKPGGGKVKIENRKLDFSKAQPKIAAKNEKYAPSGGDKKIAQVKLQWNAKSKIGSLENATYKPGGGDKKIETVKLDFKNKAKPKVGSKDNAKHVPGGGSIKIQTQKVEIKAESKIGSLDNVKHKPGGGEKKIFDDRDYLRQTGSNVESLSGSGSQIANIEEEKNFLNELLKENLPQPPPTTPIKIRKLPSPTSIVTPKAVRSSFAKSSKATGSKNNLSSKETDEMAKDSPDLEDSKAITKDKLKNSPSPIETNPPSKSSDKSSPSHT</sequence>
<feature type="compositionally biased region" description="Low complexity" evidence="7">
    <location>
        <begin position="650"/>
        <end position="670"/>
    </location>
</feature>
<dbReference type="InterPro" id="IPR027324">
    <property type="entry name" value="MAP2/MAP4/Tau"/>
</dbReference>
<feature type="compositionally biased region" description="Basic and acidic residues" evidence="7">
    <location>
        <begin position="354"/>
        <end position="392"/>
    </location>
</feature>
<feature type="compositionally biased region" description="Basic and acidic residues" evidence="7">
    <location>
        <begin position="410"/>
        <end position="423"/>
    </location>
</feature>
<gene>
    <name evidence="8" type="ORF">WN55_10910</name>
</gene>
<dbReference type="AlphaFoldDB" id="A0A154P9Q1"/>
<evidence type="ECO:0000256" key="1">
    <source>
        <dbReference type="ARBA" id="ARBA00004245"/>
    </source>
</evidence>
<dbReference type="PROSITE" id="PS51491">
    <property type="entry name" value="TAU_MAP_2"/>
    <property type="match status" value="4"/>
</dbReference>
<feature type="compositionally biased region" description="Basic and acidic residues" evidence="7">
    <location>
        <begin position="558"/>
        <end position="583"/>
    </location>
</feature>
<evidence type="ECO:0000256" key="3">
    <source>
        <dbReference type="ARBA" id="ARBA00022553"/>
    </source>
</evidence>
<feature type="compositionally biased region" description="Polar residues" evidence="7">
    <location>
        <begin position="468"/>
        <end position="478"/>
    </location>
</feature>
<evidence type="ECO:0000256" key="6">
    <source>
        <dbReference type="RuleBase" id="RU000686"/>
    </source>
</evidence>
<feature type="region of interest" description="Disordered" evidence="7">
    <location>
        <begin position="219"/>
        <end position="828"/>
    </location>
</feature>
<feature type="compositionally biased region" description="Basic and acidic residues" evidence="7">
    <location>
        <begin position="436"/>
        <end position="449"/>
    </location>
</feature>
<evidence type="ECO:0000256" key="7">
    <source>
        <dbReference type="SAM" id="MobiDB-lite"/>
    </source>
</evidence>
<dbReference type="PROSITE" id="PS00229">
    <property type="entry name" value="TAU_MAP_1"/>
    <property type="match status" value="2"/>
</dbReference>
<keyword evidence="4" id="KW-0677">Repeat</keyword>
<evidence type="ECO:0000256" key="2">
    <source>
        <dbReference type="ARBA" id="ARBA00022490"/>
    </source>
</evidence>
<evidence type="ECO:0000256" key="4">
    <source>
        <dbReference type="ARBA" id="ARBA00022737"/>
    </source>
</evidence>
<protein>
    <recommendedName>
        <fullName evidence="6">Microtubule-associated protein</fullName>
    </recommendedName>
</protein>
<dbReference type="Pfam" id="PF00418">
    <property type="entry name" value="Tubulin-binding"/>
    <property type="match status" value="4"/>
</dbReference>
<dbReference type="OrthoDB" id="9378527at2759"/>
<feature type="compositionally biased region" description="Basic and acidic residues" evidence="7">
    <location>
        <begin position="314"/>
        <end position="334"/>
    </location>
</feature>
<feature type="compositionally biased region" description="Basic and acidic residues" evidence="7">
    <location>
        <begin position="159"/>
        <end position="177"/>
    </location>
</feature>
<feature type="compositionally biased region" description="Basic and acidic residues" evidence="7">
    <location>
        <begin position="1062"/>
        <end position="1086"/>
    </location>
</feature>
<dbReference type="GO" id="GO:0000226">
    <property type="term" value="P:microtubule cytoskeleton organization"/>
    <property type="evidence" value="ECO:0007669"/>
    <property type="project" value="TreeGrafter"/>
</dbReference>
<feature type="compositionally biased region" description="Basic and acidic residues" evidence="7">
    <location>
        <begin position="723"/>
        <end position="732"/>
    </location>
</feature>
<evidence type="ECO:0000313" key="8">
    <source>
        <dbReference type="EMBL" id="KZC08563.1"/>
    </source>
</evidence>
<feature type="non-terminal residue" evidence="8">
    <location>
        <position position="1"/>
    </location>
</feature>
<keyword evidence="9" id="KW-1185">Reference proteome</keyword>
<dbReference type="InterPro" id="IPR001084">
    <property type="entry name" value="MAP_tubulin-bd_rpt"/>
</dbReference>
<feature type="compositionally biased region" description="Basic and acidic residues" evidence="7">
    <location>
        <begin position="677"/>
        <end position="703"/>
    </location>
</feature>
<dbReference type="Proteomes" id="UP000076502">
    <property type="component" value="Unassembled WGS sequence"/>
</dbReference>
<feature type="compositionally biased region" description="Polar residues" evidence="7">
    <location>
        <begin position="548"/>
        <end position="557"/>
    </location>
</feature>
<dbReference type="GO" id="GO:0005874">
    <property type="term" value="C:microtubule"/>
    <property type="evidence" value="ECO:0007669"/>
    <property type="project" value="UniProtKB-KW"/>
</dbReference>
<dbReference type="GO" id="GO:0008017">
    <property type="term" value="F:microtubule binding"/>
    <property type="evidence" value="ECO:0007669"/>
    <property type="project" value="InterPro"/>
</dbReference>
<feature type="compositionally biased region" description="Polar residues" evidence="7">
    <location>
        <begin position="230"/>
        <end position="244"/>
    </location>
</feature>
<dbReference type="GO" id="GO:0043005">
    <property type="term" value="C:neuron projection"/>
    <property type="evidence" value="ECO:0007669"/>
    <property type="project" value="TreeGrafter"/>
</dbReference>
<dbReference type="GO" id="GO:0031175">
    <property type="term" value="P:neuron projection development"/>
    <property type="evidence" value="ECO:0007669"/>
    <property type="project" value="TreeGrafter"/>
</dbReference>
<dbReference type="PANTHER" id="PTHR11501">
    <property type="entry name" value="MICROTUBULE-ASSOCIATED PROTEIN"/>
    <property type="match status" value="1"/>
</dbReference>
<feature type="compositionally biased region" description="Polar residues" evidence="7">
    <location>
        <begin position="625"/>
        <end position="634"/>
    </location>
</feature>
<dbReference type="PANTHER" id="PTHR11501:SF18">
    <property type="entry name" value="MICROTUBULE-ASSOCIATED PROTEIN"/>
    <property type="match status" value="1"/>
</dbReference>
<comment type="subcellular location">
    <subcellularLocation>
        <location evidence="1 6">Cytoplasm</location>
        <location evidence="1 6">Cytoskeleton</location>
    </subcellularLocation>
</comment>
<keyword evidence="6" id="KW-0493">Microtubule</keyword>
<keyword evidence="5 6" id="KW-0206">Cytoskeleton</keyword>
<evidence type="ECO:0000313" key="9">
    <source>
        <dbReference type="Proteomes" id="UP000076502"/>
    </source>
</evidence>
<feature type="region of interest" description="Disordered" evidence="7">
    <location>
        <begin position="127"/>
        <end position="194"/>
    </location>
</feature>
<reference evidence="8 9" key="1">
    <citation type="submission" date="2015-07" db="EMBL/GenBank/DDBJ databases">
        <title>The genome of Dufourea novaeangliae.</title>
        <authorList>
            <person name="Pan H."/>
            <person name="Kapheim K."/>
        </authorList>
    </citation>
    <scope>NUCLEOTIDE SEQUENCE [LARGE SCALE GENOMIC DNA]</scope>
    <source>
        <strain evidence="8">0120121106</strain>
        <tissue evidence="8">Whole body</tissue>
    </source>
</reference>
<feature type="region of interest" description="Disordered" evidence="7">
    <location>
        <begin position="1013"/>
        <end position="1109"/>
    </location>
</feature>
<feature type="compositionally biased region" description="Basic and acidic residues" evidence="7">
    <location>
        <begin position="253"/>
        <end position="307"/>
    </location>
</feature>
<accession>A0A154P9Q1</accession>
<feature type="compositionally biased region" description="Basic and acidic residues" evidence="7">
    <location>
        <begin position="140"/>
        <end position="149"/>
    </location>
</feature>
<dbReference type="STRING" id="178035.A0A154P9Q1"/>
<feature type="compositionally biased region" description="Basic and acidic residues" evidence="7">
    <location>
        <begin position="495"/>
        <end position="515"/>
    </location>
</feature>
<evidence type="ECO:0000256" key="5">
    <source>
        <dbReference type="ARBA" id="ARBA00023212"/>
    </source>
</evidence>
<organism evidence="8 9">
    <name type="scientific">Dufourea novaeangliae</name>
    <name type="common">Sweat bee</name>
    <dbReference type="NCBI Taxonomy" id="178035"/>
    <lineage>
        <taxon>Eukaryota</taxon>
        <taxon>Metazoa</taxon>
        <taxon>Ecdysozoa</taxon>
        <taxon>Arthropoda</taxon>
        <taxon>Hexapoda</taxon>
        <taxon>Insecta</taxon>
        <taxon>Pterygota</taxon>
        <taxon>Neoptera</taxon>
        <taxon>Endopterygota</taxon>
        <taxon>Hymenoptera</taxon>
        <taxon>Apocrita</taxon>
        <taxon>Aculeata</taxon>
        <taxon>Apoidea</taxon>
        <taxon>Anthophila</taxon>
        <taxon>Halictidae</taxon>
        <taxon>Rophitinae</taxon>
        <taxon>Dufourea</taxon>
    </lineage>
</organism>
<feature type="compositionally biased region" description="Low complexity" evidence="7">
    <location>
        <begin position="1096"/>
        <end position="1109"/>
    </location>
</feature>
<feature type="region of interest" description="Disordered" evidence="7">
    <location>
        <begin position="923"/>
        <end position="944"/>
    </location>
</feature>